<keyword evidence="1" id="KW-0472">Membrane</keyword>
<evidence type="ECO:0000313" key="2">
    <source>
        <dbReference type="EMBL" id="NML33683.1"/>
    </source>
</evidence>
<feature type="transmembrane region" description="Helical" evidence="1">
    <location>
        <begin position="55"/>
        <end position="75"/>
    </location>
</feature>
<dbReference type="EMBL" id="JABBFZ010000015">
    <property type="protein sequence ID" value="NML33683.1"/>
    <property type="molecule type" value="Genomic_DNA"/>
</dbReference>
<dbReference type="AlphaFoldDB" id="A0A7X9ZZU8"/>
<comment type="caution">
    <text evidence="2">The sequence shown here is derived from an EMBL/GenBank/DDBJ whole genome shotgun (WGS) entry which is preliminary data.</text>
</comment>
<proteinExistence type="predicted"/>
<sequence length="99" mass="11555">MATLARRLSRLALFIGLLLLSIRYVHTYPDPMPAGQQHILWKISRWLGVRDPDDVYIPAMAVIELIVAIVVYRAIMKLWRYFRRAAYRQDEHAPSGPKH</sequence>
<protein>
    <submittedName>
        <fullName evidence="2">Uncharacterized protein</fullName>
    </submittedName>
</protein>
<dbReference type="RefSeq" id="WP_169499898.1">
    <property type="nucleotide sequence ID" value="NZ_JABBFZ010000015.1"/>
</dbReference>
<gene>
    <name evidence="2" type="ORF">HHL14_22960</name>
</gene>
<evidence type="ECO:0000256" key="1">
    <source>
        <dbReference type="SAM" id="Phobius"/>
    </source>
</evidence>
<organism evidence="2 3">
    <name type="scientific">Paraburkholderia antibiotica</name>
    <dbReference type="NCBI Taxonomy" id="2728839"/>
    <lineage>
        <taxon>Bacteria</taxon>
        <taxon>Pseudomonadati</taxon>
        <taxon>Pseudomonadota</taxon>
        <taxon>Betaproteobacteria</taxon>
        <taxon>Burkholderiales</taxon>
        <taxon>Burkholderiaceae</taxon>
        <taxon>Paraburkholderia</taxon>
    </lineage>
</organism>
<dbReference type="Proteomes" id="UP000583127">
    <property type="component" value="Unassembled WGS sequence"/>
</dbReference>
<accession>A0A7X9ZZU8</accession>
<reference evidence="2 3" key="1">
    <citation type="submission" date="2020-04" db="EMBL/GenBank/DDBJ databases">
        <title>Paraburkholderia sp. G-4-1-8 isolated from soil.</title>
        <authorList>
            <person name="Dahal R.H."/>
        </authorList>
    </citation>
    <scope>NUCLEOTIDE SEQUENCE [LARGE SCALE GENOMIC DNA]</scope>
    <source>
        <strain evidence="2 3">G-4-1-8</strain>
    </source>
</reference>
<name>A0A7X9ZZU8_9BURK</name>
<keyword evidence="1" id="KW-0812">Transmembrane</keyword>
<evidence type="ECO:0000313" key="3">
    <source>
        <dbReference type="Proteomes" id="UP000583127"/>
    </source>
</evidence>
<keyword evidence="1" id="KW-1133">Transmembrane helix</keyword>
<keyword evidence="3" id="KW-1185">Reference proteome</keyword>